<protein>
    <recommendedName>
        <fullName evidence="2">DUF6533 domain-containing protein</fullName>
    </recommendedName>
</protein>
<proteinExistence type="predicted"/>
<feature type="transmembrane region" description="Helical" evidence="1">
    <location>
        <begin position="86"/>
        <end position="107"/>
    </location>
</feature>
<keyword evidence="4" id="KW-1185">Reference proteome</keyword>
<feature type="transmembrane region" description="Helical" evidence="1">
    <location>
        <begin position="53"/>
        <end position="74"/>
    </location>
</feature>
<reference evidence="3 4" key="1">
    <citation type="submission" date="2015-04" db="EMBL/GenBank/DDBJ databases">
        <title>Complete genome sequence of Schizopora paradoxa KUC8140, a cosmopolitan wood degrader in East Asia.</title>
        <authorList>
            <consortium name="DOE Joint Genome Institute"/>
            <person name="Min B."/>
            <person name="Park H."/>
            <person name="Jang Y."/>
            <person name="Kim J.-J."/>
            <person name="Kim K.H."/>
            <person name="Pangilinan J."/>
            <person name="Lipzen A."/>
            <person name="Riley R."/>
            <person name="Grigoriev I.V."/>
            <person name="Spatafora J.W."/>
            <person name="Choi I.-G."/>
        </authorList>
    </citation>
    <scope>NUCLEOTIDE SEQUENCE [LARGE SCALE GENOMIC DNA]</scope>
    <source>
        <strain evidence="3 4">KUC8140</strain>
    </source>
</reference>
<organism evidence="3 4">
    <name type="scientific">Schizopora paradoxa</name>
    <dbReference type="NCBI Taxonomy" id="27342"/>
    <lineage>
        <taxon>Eukaryota</taxon>
        <taxon>Fungi</taxon>
        <taxon>Dikarya</taxon>
        <taxon>Basidiomycota</taxon>
        <taxon>Agaricomycotina</taxon>
        <taxon>Agaricomycetes</taxon>
        <taxon>Hymenochaetales</taxon>
        <taxon>Schizoporaceae</taxon>
        <taxon>Schizopora</taxon>
    </lineage>
</organism>
<gene>
    <name evidence="3" type="ORF">SCHPADRAFT_588277</name>
</gene>
<sequence length="245" mass="27895">MDYFAELTKLLVQSQNVKYFYLSNASLLYYDTFINFDDEYQFIWKARWSVGKILYIMARYFAFVDVALLLVFTLQEHPDPTRCMHIYKTSAWLLVVGVLVAEALLIVRTYAIFERNTYVLAYLVCLKIGLTIPAIKILNDSFGQTTFLPSPAPTILPCFPDVGIGSCWPAFLCIAIFDLNILSLTTFNAVSQWSAGMGRSRLLKTLVMDGALYFVCLFASSVSNVVILRTQSQVREFLTESHTFK</sequence>
<dbReference type="EMBL" id="KQ086072">
    <property type="protein sequence ID" value="KLO08912.1"/>
    <property type="molecule type" value="Genomic_DNA"/>
</dbReference>
<evidence type="ECO:0000259" key="2">
    <source>
        <dbReference type="Pfam" id="PF20151"/>
    </source>
</evidence>
<dbReference type="OrthoDB" id="3350812at2759"/>
<keyword evidence="1" id="KW-0812">Transmembrane</keyword>
<dbReference type="InterPro" id="IPR045340">
    <property type="entry name" value="DUF6533"/>
</dbReference>
<feature type="domain" description="DUF6533" evidence="2">
    <location>
        <begin position="19"/>
        <end position="64"/>
    </location>
</feature>
<dbReference type="Proteomes" id="UP000053477">
    <property type="component" value="Unassembled WGS sequence"/>
</dbReference>
<dbReference type="AlphaFoldDB" id="A0A0H2RBV6"/>
<name>A0A0H2RBV6_9AGAM</name>
<evidence type="ECO:0000313" key="4">
    <source>
        <dbReference type="Proteomes" id="UP000053477"/>
    </source>
</evidence>
<dbReference type="Pfam" id="PF20151">
    <property type="entry name" value="DUF6533"/>
    <property type="match status" value="1"/>
</dbReference>
<evidence type="ECO:0000313" key="3">
    <source>
        <dbReference type="EMBL" id="KLO08912.1"/>
    </source>
</evidence>
<keyword evidence="1" id="KW-0472">Membrane</keyword>
<keyword evidence="1" id="KW-1133">Transmembrane helix</keyword>
<accession>A0A0H2RBV6</accession>
<dbReference type="InParanoid" id="A0A0H2RBV6"/>
<feature type="transmembrane region" description="Helical" evidence="1">
    <location>
        <begin position="119"/>
        <end position="138"/>
    </location>
</feature>
<evidence type="ECO:0000256" key="1">
    <source>
        <dbReference type="SAM" id="Phobius"/>
    </source>
</evidence>
<feature type="transmembrane region" description="Helical" evidence="1">
    <location>
        <begin position="211"/>
        <end position="228"/>
    </location>
</feature>